<dbReference type="Proteomes" id="UP000326903">
    <property type="component" value="Unassembled WGS sequence"/>
</dbReference>
<keyword evidence="2" id="KW-1185">Reference proteome</keyword>
<proteinExistence type="predicted"/>
<dbReference type="AlphaFoldDB" id="A0A5J5IH50"/>
<dbReference type="EMBL" id="VYQF01000003">
    <property type="protein sequence ID" value="KAA9038751.1"/>
    <property type="molecule type" value="Genomic_DNA"/>
</dbReference>
<gene>
    <name evidence="1" type="ORF">FW778_14500</name>
</gene>
<dbReference type="RefSeq" id="WP_150415472.1">
    <property type="nucleotide sequence ID" value="NZ_VYQF01000003.1"/>
</dbReference>
<reference evidence="1 2" key="1">
    <citation type="submission" date="2019-09" db="EMBL/GenBank/DDBJ databases">
        <title>Draft genome sequence of Ginsengibacter sp. BR5-29.</title>
        <authorList>
            <person name="Im W.-T."/>
        </authorList>
    </citation>
    <scope>NUCLEOTIDE SEQUENCE [LARGE SCALE GENOMIC DNA]</scope>
    <source>
        <strain evidence="1 2">BR5-29</strain>
    </source>
</reference>
<sequence>MKKEMASRSFKMKFRIYGFAKAVLSDLSKRPGHDMFPCGNKYMTGESPQRLITKIITSSLVCQRINATKGAPPGSSSEGLDIEVYVIIPENLHALINFRVSPEVIPGFLICLPLTLIPQKWYF</sequence>
<comment type="caution">
    <text evidence="1">The sequence shown here is derived from an EMBL/GenBank/DDBJ whole genome shotgun (WGS) entry which is preliminary data.</text>
</comment>
<protein>
    <submittedName>
        <fullName evidence="1">Uncharacterized protein</fullName>
    </submittedName>
</protein>
<organism evidence="1 2">
    <name type="scientific">Ginsengibacter hankyongi</name>
    <dbReference type="NCBI Taxonomy" id="2607284"/>
    <lineage>
        <taxon>Bacteria</taxon>
        <taxon>Pseudomonadati</taxon>
        <taxon>Bacteroidota</taxon>
        <taxon>Chitinophagia</taxon>
        <taxon>Chitinophagales</taxon>
        <taxon>Chitinophagaceae</taxon>
        <taxon>Ginsengibacter</taxon>
    </lineage>
</organism>
<evidence type="ECO:0000313" key="2">
    <source>
        <dbReference type="Proteomes" id="UP000326903"/>
    </source>
</evidence>
<evidence type="ECO:0000313" key="1">
    <source>
        <dbReference type="EMBL" id="KAA9038751.1"/>
    </source>
</evidence>
<name>A0A5J5IH50_9BACT</name>
<accession>A0A5J5IH50</accession>